<dbReference type="PROSITE" id="PS50011">
    <property type="entry name" value="PROTEIN_KINASE_DOM"/>
    <property type="match status" value="1"/>
</dbReference>
<dbReference type="SUPFAM" id="SSF56112">
    <property type="entry name" value="Protein kinase-like (PK-like)"/>
    <property type="match status" value="1"/>
</dbReference>
<dbReference type="InterPro" id="IPR011009">
    <property type="entry name" value="Kinase-like_dom_sf"/>
</dbReference>
<evidence type="ECO:0000313" key="3">
    <source>
        <dbReference type="EMBL" id="MFC0533333.1"/>
    </source>
</evidence>
<evidence type="ECO:0000256" key="1">
    <source>
        <dbReference type="SAM" id="MobiDB-lite"/>
    </source>
</evidence>
<dbReference type="RefSeq" id="WP_377260800.1">
    <property type="nucleotide sequence ID" value="NZ_JBHLUH010000081.1"/>
</dbReference>
<feature type="compositionally biased region" description="Gly residues" evidence="1">
    <location>
        <begin position="370"/>
        <end position="379"/>
    </location>
</feature>
<gene>
    <name evidence="3" type="ORF">ACFFIA_37580</name>
</gene>
<dbReference type="CDD" id="cd00531">
    <property type="entry name" value="NTF2_like"/>
    <property type="match status" value="1"/>
</dbReference>
<sequence length="528" mass="56687">MSVSIGAPVSAPRLTTVRELGVGGQGTVTLVEAPELFPGQLAFKEYPRATLEEADVALLGRLVGLPARAGDELRTLLDERAAWPVATVHRGDAVCGFLMRPAPAEYLAELRLPDGRRPHLLAMEFLLNPPEYMWSIDLQVTERMRLGLLRELAGMLAVLHRERIIVGDLSPKNILVALRPPRCFLLDCDAMRVAGESVLPQFETPDWRLPAGEELATPASDRYKFGLLAVRLLLADQAAGDPGPLRAIPALVPLADLAARSLAAPPVRPDWNEWLTALDAALPLASDALPAPPALPVSAPPTTTPPMPPFGPRPAPPRPAGTGWTGAKTFALVMAVTAVLVLLLCVAANGGGESEAGPTGRTDQFTTGEGTPGYQGDTGSGAPAGPTPERPDGVGIVGVHTANDDPNLIAVAGFFDRYFRAINDKDWAAVLSLYAPEGVIDPGDERHRASFIKAMSTTRDEDIHVVSVDSTVDPVIARVRFVSNQSRGYGPKNRPDETCTRWDVTYALTRHGDDYRVYRPQRARNQPC</sequence>
<dbReference type="InterPro" id="IPR032710">
    <property type="entry name" value="NTF2-like_dom_sf"/>
</dbReference>
<organism evidence="3 4">
    <name type="scientific">Phytohabitans kaempferiae</name>
    <dbReference type="NCBI Taxonomy" id="1620943"/>
    <lineage>
        <taxon>Bacteria</taxon>
        <taxon>Bacillati</taxon>
        <taxon>Actinomycetota</taxon>
        <taxon>Actinomycetes</taxon>
        <taxon>Micromonosporales</taxon>
        <taxon>Micromonosporaceae</taxon>
    </lineage>
</organism>
<keyword evidence="4" id="KW-1185">Reference proteome</keyword>
<reference evidence="3 4" key="1">
    <citation type="submission" date="2024-09" db="EMBL/GenBank/DDBJ databases">
        <authorList>
            <person name="Sun Q."/>
            <person name="Mori K."/>
        </authorList>
    </citation>
    <scope>NUCLEOTIDE SEQUENCE [LARGE SCALE GENOMIC DNA]</scope>
    <source>
        <strain evidence="3 4">TBRC 3947</strain>
    </source>
</reference>
<proteinExistence type="predicted"/>
<protein>
    <recommendedName>
        <fullName evidence="2">Protein kinase domain-containing protein</fullName>
    </recommendedName>
</protein>
<accession>A0ABV6MF23</accession>
<name>A0ABV6MF23_9ACTN</name>
<dbReference type="EMBL" id="JBHLUH010000081">
    <property type="protein sequence ID" value="MFC0533333.1"/>
    <property type="molecule type" value="Genomic_DNA"/>
</dbReference>
<dbReference type="InterPro" id="IPR000719">
    <property type="entry name" value="Prot_kinase_dom"/>
</dbReference>
<dbReference type="Gene3D" id="1.10.510.10">
    <property type="entry name" value="Transferase(Phosphotransferase) domain 1"/>
    <property type="match status" value="1"/>
</dbReference>
<feature type="region of interest" description="Disordered" evidence="1">
    <location>
        <begin position="352"/>
        <end position="394"/>
    </location>
</feature>
<feature type="region of interest" description="Disordered" evidence="1">
    <location>
        <begin position="293"/>
        <end position="322"/>
    </location>
</feature>
<evidence type="ECO:0000259" key="2">
    <source>
        <dbReference type="PROSITE" id="PS50011"/>
    </source>
</evidence>
<evidence type="ECO:0000313" key="4">
    <source>
        <dbReference type="Proteomes" id="UP001589867"/>
    </source>
</evidence>
<comment type="caution">
    <text evidence="3">The sequence shown here is derived from an EMBL/GenBank/DDBJ whole genome shotgun (WGS) entry which is preliminary data.</text>
</comment>
<feature type="compositionally biased region" description="Pro residues" evidence="1">
    <location>
        <begin position="293"/>
        <end position="319"/>
    </location>
</feature>
<dbReference type="Proteomes" id="UP001589867">
    <property type="component" value="Unassembled WGS sequence"/>
</dbReference>
<feature type="domain" description="Protein kinase" evidence="2">
    <location>
        <begin position="14"/>
        <end position="310"/>
    </location>
</feature>
<dbReference type="SUPFAM" id="SSF54427">
    <property type="entry name" value="NTF2-like"/>
    <property type="match status" value="1"/>
</dbReference>
<dbReference type="Gene3D" id="3.10.450.50">
    <property type="match status" value="1"/>
</dbReference>